<evidence type="ECO:0000313" key="3">
    <source>
        <dbReference type="Proteomes" id="UP000635726"/>
    </source>
</evidence>
<organism evidence="2 3">
    <name type="scientific">Deinococcus aquiradiocola</name>
    <dbReference type="NCBI Taxonomy" id="393059"/>
    <lineage>
        <taxon>Bacteria</taxon>
        <taxon>Thermotogati</taxon>
        <taxon>Deinococcota</taxon>
        <taxon>Deinococci</taxon>
        <taxon>Deinococcales</taxon>
        <taxon>Deinococcaceae</taxon>
        <taxon>Deinococcus</taxon>
    </lineage>
</organism>
<gene>
    <name evidence="2" type="ORF">GCM10008939_00320</name>
</gene>
<keyword evidence="3" id="KW-1185">Reference proteome</keyword>
<sequence>MQDARPSPSPRSPVGPLALARRAALTAAALLGTAFASPARALTVPMSGWNATDATRTTWADAAGACLLHEETLTQPYPGFSTADAARTFALRVQTALQAQTEGGQKLQSVVTQPVDRAGKWTVLAAYLFVQNDVSYRATQLYVTDSGKLRTITGSSADGEASECVSQMREFLRFLAD</sequence>
<dbReference type="Proteomes" id="UP000635726">
    <property type="component" value="Unassembled WGS sequence"/>
</dbReference>
<reference evidence="2" key="1">
    <citation type="journal article" date="2014" name="Int. J. Syst. Evol. Microbiol.">
        <title>Complete genome sequence of Corynebacterium casei LMG S-19264T (=DSM 44701T), isolated from a smear-ripened cheese.</title>
        <authorList>
            <consortium name="US DOE Joint Genome Institute (JGI-PGF)"/>
            <person name="Walter F."/>
            <person name="Albersmeier A."/>
            <person name="Kalinowski J."/>
            <person name="Ruckert C."/>
        </authorList>
    </citation>
    <scope>NUCLEOTIDE SEQUENCE</scope>
    <source>
        <strain evidence="2">JCM 14371</strain>
    </source>
</reference>
<dbReference type="AlphaFoldDB" id="A0A917P412"/>
<comment type="caution">
    <text evidence="2">The sequence shown here is derived from an EMBL/GenBank/DDBJ whole genome shotgun (WGS) entry which is preliminary data.</text>
</comment>
<accession>A0A917P412</accession>
<evidence type="ECO:0000313" key="2">
    <source>
        <dbReference type="EMBL" id="GGJ60522.1"/>
    </source>
</evidence>
<protein>
    <submittedName>
        <fullName evidence="2">Uncharacterized protein</fullName>
    </submittedName>
</protein>
<feature type="chain" id="PRO_5036972634" evidence="1">
    <location>
        <begin position="42"/>
        <end position="177"/>
    </location>
</feature>
<feature type="signal peptide" evidence="1">
    <location>
        <begin position="1"/>
        <end position="41"/>
    </location>
</feature>
<reference evidence="2" key="2">
    <citation type="submission" date="2020-09" db="EMBL/GenBank/DDBJ databases">
        <authorList>
            <person name="Sun Q."/>
            <person name="Ohkuma M."/>
        </authorList>
    </citation>
    <scope>NUCLEOTIDE SEQUENCE</scope>
    <source>
        <strain evidence="2">JCM 14371</strain>
    </source>
</reference>
<dbReference type="InterPro" id="IPR006311">
    <property type="entry name" value="TAT_signal"/>
</dbReference>
<evidence type="ECO:0000256" key="1">
    <source>
        <dbReference type="SAM" id="SignalP"/>
    </source>
</evidence>
<dbReference type="EMBL" id="BMOE01000001">
    <property type="protein sequence ID" value="GGJ60522.1"/>
    <property type="molecule type" value="Genomic_DNA"/>
</dbReference>
<keyword evidence="1" id="KW-0732">Signal</keyword>
<dbReference type="PROSITE" id="PS51318">
    <property type="entry name" value="TAT"/>
    <property type="match status" value="1"/>
</dbReference>
<proteinExistence type="predicted"/>
<name>A0A917P412_9DEIO</name>
<dbReference type="RefSeq" id="WP_229670634.1">
    <property type="nucleotide sequence ID" value="NZ_BMOE01000001.1"/>
</dbReference>